<dbReference type="PANTHER" id="PTHR47691">
    <property type="entry name" value="REGULATOR-RELATED"/>
    <property type="match status" value="1"/>
</dbReference>
<evidence type="ECO:0000313" key="5">
    <source>
        <dbReference type="Proteomes" id="UP001596096"/>
    </source>
</evidence>
<proteinExistence type="predicted"/>
<evidence type="ECO:0000259" key="3">
    <source>
        <dbReference type="PROSITE" id="PS51755"/>
    </source>
</evidence>
<feature type="domain" description="OmpR/PhoB-type" evidence="3">
    <location>
        <begin position="1"/>
        <end position="96"/>
    </location>
</feature>
<accession>A0ABW1C612</accession>
<dbReference type="InterPro" id="IPR001867">
    <property type="entry name" value="OmpR/PhoB-type_DNA-bd"/>
</dbReference>
<dbReference type="InterPro" id="IPR058852">
    <property type="entry name" value="HTH_77"/>
</dbReference>
<evidence type="ECO:0000256" key="1">
    <source>
        <dbReference type="ARBA" id="ARBA00023125"/>
    </source>
</evidence>
<dbReference type="PROSITE" id="PS51755">
    <property type="entry name" value="OMPR_PHOB"/>
    <property type="match status" value="1"/>
</dbReference>
<gene>
    <name evidence="4" type="ORF">ACFPUY_37310</name>
</gene>
<dbReference type="SMART" id="SM00862">
    <property type="entry name" value="Trans_reg_C"/>
    <property type="match status" value="1"/>
</dbReference>
<dbReference type="PANTHER" id="PTHR47691:SF3">
    <property type="entry name" value="HTH-TYPE TRANSCRIPTIONAL REGULATOR RV0890C-RELATED"/>
    <property type="match status" value="1"/>
</dbReference>
<dbReference type="Proteomes" id="UP001596096">
    <property type="component" value="Unassembled WGS sequence"/>
</dbReference>
<dbReference type="CDD" id="cd15831">
    <property type="entry name" value="BTAD"/>
    <property type="match status" value="1"/>
</dbReference>
<evidence type="ECO:0000313" key="4">
    <source>
        <dbReference type="EMBL" id="MFC5820787.1"/>
    </source>
</evidence>
<dbReference type="EMBL" id="JBHSNW010000027">
    <property type="protein sequence ID" value="MFC5820787.1"/>
    <property type="molecule type" value="Genomic_DNA"/>
</dbReference>
<dbReference type="Pfam" id="PF00486">
    <property type="entry name" value="Trans_reg_C"/>
    <property type="match status" value="1"/>
</dbReference>
<dbReference type="InterPro" id="IPR002182">
    <property type="entry name" value="NB-ARC"/>
</dbReference>
<dbReference type="Pfam" id="PF25872">
    <property type="entry name" value="HTH_77"/>
    <property type="match status" value="1"/>
</dbReference>
<sequence length="1044" mass="111983">MRFGVLGPLAVWTDAGEPVTVPGLKVRALLADLLVHDGRPVSTDRLLDDLWGDDQPGNPTGALQVRVSQLRKALEDAEPGGKHLVVSKAPGYQLAAGRQVDAARFTDLLARAEAADDPRTRAGLLAGALDLWRGPAYADFADEEFTRAAVVRLEEQRLTALELRAEARLELGEHGLLVGELGDLVSRHPLRERLRAAHMRALYRAGRQSEALAGYAELRERLAEELGLDPGPELAALHQAILGQDPALSGPAERPATNLPASLSKLIGRGDALAEVRSLVREERLVTLTGTGGVGKTRLALEVAGEPAEEFPDGAWLVELAPLDRRTASLPEAVMAALGIRQDDAAAPADRLADALRARRMLLVLDNCEHVVEQAAELAARLLRAAPGLRVLATSREPLAVDGEVLWAVPPLNLPGSTDLAVMARSDAVRLFVARAAASARGFALNAGNAQAVAQLCRRLDGIPLALELAATPVRVLGVRGVVDRLDDRFKLLASGRRGAPARQQTLMAVIGWSWDLLTEPERAVLRRLAVHADGCTIEAAEAVSPDEDVLHLLARLVDRSLVVVVDGAAGVRYRLLESVAEYCLARLADAGELESARAAHARHYLALAEQAAPHLYGHEQRAWLQRLDQEGANLRAALDTAVEQGMTDVALRLVNALAWYWFLRGRLAEGRRSLETALAAAGPDGGDPSARAAGWLAGFTALLGEEVDWEPVFARIDDRAARARATLFVGLVVLDLPSSEELVGRALKECRALGDRWGVAAALSRQARTAFATSDLETLKEVGEESARIFRELGDRWGLLQATEWLAGMAQTVADGERAKELFAEGLHMAEELGLWPEVARRTSWLGWLAMYEGDHARAMELCGRAMRLAVSHGYQEGRMMSEMGLAFAAQKAGELDLAERHLLNLLDGVPRGPGVEPALHLPTTLGALGYVTEQRGDWATALALHREAYDACRKLGDPRTTAFTVEGMASALAAGGSHPAAARLLGLAAAARARHRTPPVPSEQEEIQRVAEACREALGEPAYAAAYAEGGKLELDEATAAL</sequence>
<dbReference type="SMART" id="SM01043">
    <property type="entry name" value="BTAD"/>
    <property type="match status" value="1"/>
</dbReference>
<feature type="DNA-binding region" description="OmpR/PhoB-type" evidence="2">
    <location>
        <begin position="1"/>
        <end position="96"/>
    </location>
</feature>
<comment type="caution">
    <text evidence="4">The sequence shown here is derived from an EMBL/GenBank/DDBJ whole genome shotgun (WGS) entry which is preliminary data.</text>
</comment>
<name>A0ABW1C612_9ACTN</name>
<reference evidence="5" key="1">
    <citation type="journal article" date="2019" name="Int. J. Syst. Evol. Microbiol.">
        <title>The Global Catalogue of Microorganisms (GCM) 10K type strain sequencing project: providing services to taxonomists for standard genome sequencing and annotation.</title>
        <authorList>
            <consortium name="The Broad Institute Genomics Platform"/>
            <consortium name="The Broad Institute Genome Sequencing Center for Infectious Disease"/>
            <person name="Wu L."/>
            <person name="Ma J."/>
        </authorList>
    </citation>
    <scope>NUCLEOTIDE SEQUENCE [LARGE SCALE GENOMIC DNA]</scope>
    <source>
        <strain evidence="5">CGMCC 4.7106</strain>
    </source>
</reference>
<keyword evidence="1 2" id="KW-0238">DNA-binding</keyword>
<dbReference type="InterPro" id="IPR005158">
    <property type="entry name" value="BTAD"/>
</dbReference>
<organism evidence="4 5">
    <name type="scientific">Nonomuraea harbinensis</name>
    <dbReference type="NCBI Taxonomy" id="1286938"/>
    <lineage>
        <taxon>Bacteria</taxon>
        <taxon>Bacillati</taxon>
        <taxon>Actinomycetota</taxon>
        <taxon>Actinomycetes</taxon>
        <taxon>Streptosporangiales</taxon>
        <taxon>Streptosporangiaceae</taxon>
        <taxon>Nonomuraea</taxon>
    </lineage>
</organism>
<dbReference type="Pfam" id="PF00931">
    <property type="entry name" value="NB-ARC"/>
    <property type="match status" value="1"/>
</dbReference>
<dbReference type="RefSeq" id="WP_219545621.1">
    <property type="nucleotide sequence ID" value="NZ_JAHKRN010000017.1"/>
</dbReference>
<keyword evidence="5" id="KW-1185">Reference proteome</keyword>
<protein>
    <submittedName>
        <fullName evidence="4">BTAD domain-containing putative transcriptional regulator</fullName>
    </submittedName>
</protein>
<dbReference type="Pfam" id="PF03704">
    <property type="entry name" value="BTAD"/>
    <property type="match status" value="1"/>
</dbReference>
<evidence type="ECO:0000256" key="2">
    <source>
        <dbReference type="PROSITE-ProRule" id="PRU01091"/>
    </source>
</evidence>